<dbReference type="SUPFAM" id="SSF49344">
    <property type="entry name" value="CBD9-like"/>
    <property type="match status" value="1"/>
</dbReference>
<organism evidence="3">
    <name type="scientific">Chrysotila carterae</name>
    <name type="common">Marine alga</name>
    <name type="synonym">Syracosphaera carterae</name>
    <dbReference type="NCBI Taxonomy" id="13221"/>
    <lineage>
        <taxon>Eukaryota</taxon>
        <taxon>Haptista</taxon>
        <taxon>Haptophyta</taxon>
        <taxon>Prymnesiophyceae</taxon>
        <taxon>Isochrysidales</taxon>
        <taxon>Isochrysidaceae</taxon>
        <taxon>Chrysotila</taxon>
    </lineage>
</organism>
<dbReference type="CDD" id="cd09620">
    <property type="entry name" value="CBM9_like_3"/>
    <property type="match status" value="1"/>
</dbReference>
<dbReference type="Pfam" id="PF06452">
    <property type="entry name" value="CBM9_1"/>
    <property type="match status" value="1"/>
</dbReference>
<dbReference type="GO" id="GO:0030246">
    <property type="term" value="F:carbohydrate binding"/>
    <property type="evidence" value="ECO:0007669"/>
    <property type="project" value="InterPro"/>
</dbReference>
<name>A0A7S4FB54_CHRCT</name>
<dbReference type="EMBL" id="HBIZ01062269">
    <property type="protein sequence ID" value="CAE0785841.1"/>
    <property type="molecule type" value="Transcribed_RNA"/>
</dbReference>
<dbReference type="GO" id="GO:0004553">
    <property type="term" value="F:hydrolase activity, hydrolyzing O-glycosyl compounds"/>
    <property type="evidence" value="ECO:0007669"/>
    <property type="project" value="InterPro"/>
</dbReference>
<dbReference type="GO" id="GO:0016052">
    <property type="term" value="P:carbohydrate catabolic process"/>
    <property type="evidence" value="ECO:0007669"/>
    <property type="project" value="InterPro"/>
</dbReference>
<gene>
    <name evidence="3" type="ORF">PCAR00345_LOCUS38549</name>
</gene>
<feature type="region of interest" description="Disordered" evidence="1">
    <location>
        <begin position="378"/>
        <end position="455"/>
    </location>
</feature>
<evidence type="ECO:0000256" key="1">
    <source>
        <dbReference type="SAM" id="MobiDB-lite"/>
    </source>
</evidence>
<protein>
    <recommendedName>
        <fullName evidence="2">Carbohydrate-binding domain-containing protein</fullName>
    </recommendedName>
</protein>
<dbReference type="AlphaFoldDB" id="A0A7S4FB54"/>
<evidence type="ECO:0000313" key="3">
    <source>
        <dbReference type="EMBL" id="CAE0785841.1"/>
    </source>
</evidence>
<dbReference type="InterPro" id="IPR010502">
    <property type="entry name" value="Carb-bd_dom_fam9"/>
</dbReference>
<sequence length="579" mass="63667">MVPVSRMRGATTWDWRFLSQLPVHYAAYRLEQGQPIAIDGKLSEPAWASVKWTDAPFVNIASAANESEARAPSYLKTRAKIRWDSDFLYIGAELREPFITANASGHNVRAPYHDNDFEVFLDVSGTTRYYKEFEMSAANATYDVLWGVPDGEGLQCARAGAPAYLPECVNTSFPGYAGNWSMASTRGNSAGLRAATSFDQSQFGVYTYPYAVWTLEVAFPMRGGRDAGGGWHGGLLDAGPETAAYLRKFDPSVVPQTYWYFNLARAEHPRRYLPRRPVPTSLLQEPMRASAAETRAADAVFCPLECEPKLRVYQPELSAPTVDECATVKRKWPTLLGTHPWDCYWEWVLQPLGTNTYMHRPLYWAILEFREAPAPGATVTPGRASAHTPVTSSARTLARVPTDARTNTPIRTEQSPHPADASHTLAASIPSDENDRVGNSQRVAAGSGESRESEAVCRPIEWPPRYLVRNLYAAQSAFLKQFGRYANTLHSLLRACTPPACDAASMRAAADDTSIFSFSIHVAPDDTAPSAKCPRTPCFGATITAVLPLVPPYEVNVSIDSTSRVHTAHSLPAGLRPCL</sequence>
<evidence type="ECO:0000259" key="2">
    <source>
        <dbReference type="Pfam" id="PF06452"/>
    </source>
</evidence>
<feature type="domain" description="Carbohydrate-binding" evidence="2">
    <location>
        <begin position="38"/>
        <end position="131"/>
    </location>
</feature>
<dbReference type="PANTHER" id="PTHR35532">
    <property type="entry name" value="SIMILAR TO POLYHYDROXYALKANOATE DEPOLYMERASE"/>
    <property type="match status" value="1"/>
</dbReference>
<feature type="compositionally biased region" description="Polar residues" evidence="1">
    <location>
        <begin position="404"/>
        <end position="415"/>
    </location>
</feature>
<proteinExistence type="predicted"/>
<accession>A0A7S4FB54</accession>
<dbReference type="Gene3D" id="2.60.40.1190">
    <property type="match status" value="1"/>
</dbReference>
<dbReference type="PANTHER" id="PTHR35532:SF5">
    <property type="entry name" value="CARBOHYDRATE-BINDING DOMAIN-CONTAINING PROTEIN"/>
    <property type="match status" value="1"/>
</dbReference>
<reference evidence="3" key="1">
    <citation type="submission" date="2021-01" db="EMBL/GenBank/DDBJ databases">
        <authorList>
            <person name="Corre E."/>
            <person name="Pelletier E."/>
            <person name="Niang G."/>
            <person name="Scheremetjew M."/>
            <person name="Finn R."/>
            <person name="Kale V."/>
            <person name="Holt S."/>
            <person name="Cochrane G."/>
            <person name="Meng A."/>
            <person name="Brown T."/>
            <person name="Cohen L."/>
        </authorList>
    </citation>
    <scope>NUCLEOTIDE SEQUENCE</scope>
    <source>
        <strain evidence="3">CCMP645</strain>
    </source>
</reference>